<dbReference type="NCBIfam" id="TIGR01813">
    <property type="entry name" value="flavo_cyto_c"/>
    <property type="match status" value="1"/>
</dbReference>
<dbReference type="InterPro" id="IPR003953">
    <property type="entry name" value="FAD-dep_OxRdtase_2_FAD-bd"/>
</dbReference>
<keyword evidence="2 5" id="KW-0285">Flavoprotein</keyword>
<evidence type="ECO:0000256" key="3">
    <source>
        <dbReference type="ARBA" id="ARBA00022827"/>
    </source>
</evidence>
<dbReference type="Pfam" id="PF00890">
    <property type="entry name" value="FAD_binding_2"/>
    <property type="match status" value="1"/>
</dbReference>
<dbReference type="PROSITE" id="PS51257">
    <property type="entry name" value="PROKAR_LIPOPROTEIN"/>
    <property type="match status" value="1"/>
</dbReference>
<reference evidence="7 8" key="1">
    <citation type="submission" date="2018-08" db="EMBL/GenBank/DDBJ databases">
        <title>A genome reference for cultivated species of the human gut microbiota.</title>
        <authorList>
            <person name="Zou Y."/>
            <person name="Xue W."/>
            <person name="Luo G."/>
        </authorList>
    </citation>
    <scope>NUCLEOTIDE SEQUENCE [LARGE SCALE GENOMIC DNA]</scope>
    <source>
        <strain evidence="7 8">AF24-29</strain>
    </source>
</reference>
<comment type="cofactor">
    <cofactor evidence="1">
        <name>FAD</name>
        <dbReference type="ChEBI" id="CHEBI:57692"/>
    </cofactor>
</comment>
<accession>A0A412G4J3</accession>
<dbReference type="PANTHER" id="PTHR43400:SF7">
    <property type="entry name" value="FAD-DEPENDENT OXIDOREDUCTASE 2 FAD BINDING DOMAIN-CONTAINING PROTEIN"/>
    <property type="match status" value="1"/>
</dbReference>
<evidence type="ECO:0000313" key="8">
    <source>
        <dbReference type="Proteomes" id="UP000284178"/>
    </source>
</evidence>
<dbReference type="EMBL" id="QRUP01000004">
    <property type="protein sequence ID" value="RGR75580.1"/>
    <property type="molecule type" value="Genomic_DNA"/>
</dbReference>
<organism evidence="7 8">
    <name type="scientific">Holdemania filiformis</name>
    <dbReference type="NCBI Taxonomy" id="61171"/>
    <lineage>
        <taxon>Bacteria</taxon>
        <taxon>Bacillati</taxon>
        <taxon>Bacillota</taxon>
        <taxon>Erysipelotrichia</taxon>
        <taxon>Erysipelotrichales</taxon>
        <taxon>Erysipelotrichaceae</taxon>
        <taxon>Holdemania</taxon>
    </lineage>
</organism>
<keyword evidence="4 5" id="KW-0560">Oxidoreductase</keyword>
<dbReference type="Gene3D" id="3.90.700.10">
    <property type="entry name" value="Succinate dehydrogenase/fumarate reductase flavoprotein, catalytic domain"/>
    <property type="match status" value="1"/>
</dbReference>
<comment type="similarity">
    <text evidence="5">Belongs to the FAD-dependent oxidoreductase 2 family. FRD/SDH subfamily.</text>
</comment>
<dbReference type="Gene3D" id="3.50.50.60">
    <property type="entry name" value="FAD/NAD(P)-binding domain"/>
    <property type="match status" value="1"/>
</dbReference>
<dbReference type="Proteomes" id="UP000284178">
    <property type="component" value="Unassembled WGS sequence"/>
</dbReference>
<feature type="chain" id="PRO_5039756234" evidence="5">
    <location>
        <begin position="22"/>
        <end position="494"/>
    </location>
</feature>
<name>A0A412G4J3_9FIRM</name>
<dbReference type="InterPro" id="IPR027477">
    <property type="entry name" value="Succ_DH/fumarate_Rdtase_cat_sf"/>
</dbReference>
<proteinExistence type="inferred from homology"/>
<keyword evidence="3 5" id="KW-0274">FAD</keyword>
<comment type="caution">
    <text evidence="7">The sequence shown here is derived from an EMBL/GenBank/DDBJ whole genome shotgun (WGS) entry which is preliminary data.</text>
</comment>
<sequence>MKKVTLLALAGVMALSLTACSQKPAEQPKTSDEPKTADVNTEADVIVLGAGGAGMAAAITAKENGASVLVLEKMPMVGGNTLISGAEMAAPGNWLQEKEGIEDSVDLFYEDIMKGGDNIADPEVVRVLAENALSAAEWLRDDVHVQFEDNMLFFGGHSVKRSLVPLNASGVEPIQKLKAKCDELGIEIQTDTPATKLIQDEAGKVIGVEAQHDGQTLTYTAHNGVIIATGGFGSNLEMRKQYNPMMDEKILSTNSVGSTGDGITMAEAIGAKLVDMEWIQTYPTCDAETGRLLYVGDVRLDGRAILVNLEGKRFVEELERRDVISKAVTETTDGFSYLFWDEASMVASGVREQHQNEYDDLIERGMLVKADTIEEAAAHFGIDAENLKATVAKYNEYCEKGKDEEFNKRGDLIAFGEGPYYIMKSIPAIHHTMGGIKINPEAQVVNVEGNVIENLYAAGEVTGGIHGTNRLGSDAIADIMVFGRIAGANAAANK</sequence>
<dbReference type="GeneID" id="83014747"/>
<keyword evidence="5" id="KW-0732">Signal</keyword>
<protein>
    <submittedName>
        <fullName evidence="7">Flavocytochrome c</fullName>
    </submittedName>
</protein>
<evidence type="ECO:0000256" key="5">
    <source>
        <dbReference type="RuleBase" id="RU366062"/>
    </source>
</evidence>
<dbReference type="SUPFAM" id="SSF56425">
    <property type="entry name" value="Succinate dehydrogenase/fumarate reductase flavoprotein, catalytic domain"/>
    <property type="match status" value="1"/>
</dbReference>
<evidence type="ECO:0000313" key="7">
    <source>
        <dbReference type="EMBL" id="RGR75580.1"/>
    </source>
</evidence>
<dbReference type="RefSeq" id="WP_117894308.1">
    <property type="nucleotide sequence ID" value="NZ_CABJCV010000004.1"/>
</dbReference>
<dbReference type="SUPFAM" id="SSF51905">
    <property type="entry name" value="FAD/NAD(P)-binding domain"/>
    <property type="match status" value="1"/>
</dbReference>
<evidence type="ECO:0000259" key="6">
    <source>
        <dbReference type="Pfam" id="PF00890"/>
    </source>
</evidence>
<feature type="signal peptide" evidence="5">
    <location>
        <begin position="1"/>
        <end position="21"/>
    </location>
</feature>
<feature type="domain" description="FAD-dependent oxidoreductase 2 FAD-binding" evidence="6">
    <location>
        <begin position="44"/>
        <end position="473"/>
    </location>
</feature>
<dbReference type="PANTHER" id="PTHR43400">
    <property type="entry name" value="FUMARATE REDUCTASE"/>
    <property type="match status" value="1"/>
</dbReference>
<dbReference type="InterPro" id="IPR050315">
    <property type="entry name" value="FAD-oxidoreductase_2"/>
</dbReference>
<dbReference type="InterPro" id="IPR036188">
    <property type="entry name" value="FAD/NAD-bd_sf"/>
</dbReference>
<dbReference type="GO" id="GO:0010181">
    <property type="term" value="F:FMN binding"/>
    <property type="evidence" value="ECO:0007669"/>
    <property type="project" value="InterPro"/>
</dbReference>
<dbReference type="GO" id="GO:0033765">
    <property type="term" value="F:steroid dehydrogenase activity, acting on the CH-CH group of donors"/>
    <property type="evidence" value="ECO:0007669"/>
    <property type="project" value="UniProtKB-ARBA"/>
</dbReference>
<dbReference type="AlphaFoldDB" id="A0A412G4J3"/>
<gene>
    <name evidence="7" type="ORF">DWY25_04925</name>
</gene>
<evidence type="ECO:0000256" key="4">
    <source>
        <dbReference type="ARBA" id="ARBA00023002"/>
    </source>
</evidence>
<dbReference type="InterPro" id="IPR010960">
    <property type="entry name" value="Flavocytochrome_c"/>
</dbReference>
<keyword evidence="8" id="KW-1185">Reference proteome</keyword>
<evidence type="ECO:0000256" key="2">
    <source>
        <dbReference type="ARBA" id="ARBA00022630"/>
    </source>
</evidence>
<evidence type="ECO:0000256" key="1">
    <source>
        <dbReference type="ARBA" id="ARBA00001974"/>
    </source>
</evidence>